<dbReference type="InterPro" id="IPR009081">
    <property type="entry name" value="PP-bd_ACP"/>
</dbReference>
<dbReference type="Proteomes" id="UP000198929">
    <property type="component" value="Unassembled WGS sequence"/>
</dbReference>
<keyword evidence="3" id="KW-1185">Reference proteome</keyword>
<dbReference type="PROSITE" id="PS50075">
    <property type="entry name" value="CARRIER"/>
    <property type="match status" value="1"/>
</dbReference>
<organism evidence="2 3">
    <name type="scientific">Corynebacterium cystitidis DSM 20524</name>
    <dbReference type="NCBI Taxonomy" id="1121357"/>
    <lineage>
        <taxon>Bacteria</taxon>
        <taxon>Bacillati</taxon>
        <taxon>Actinomycetota</taxon>
        <taxon>Actinomycetes</taxon>
        <taxon>Mycobacteriales</taxon>
        <taxon>Corynebacteriaceae</taxon>
        <taxon>Corynebacterium</taxon>
    </lineage>
</organism>
<dbReference type="EMBL" id="FOGQ01000002">
    <property type="protein sequence ID" value="SER71357.1"/>
    <property type="molecule type" value="Genomic_DNA"/>
</dbReference>
<feature type="domain" description="Carrier" evidence="1">
    <location>
        <begin position="5"/>
        <end position="81"/>
    </location>
</feature>
<sequence>MTASQPDSLTVERIRADIAAALDCSVGDLTRQVVLLDCGLDSMRLVMLVEDWRAAGFDVDFFRLSELSTLGEWEDELASLQG</sequence>
<dbReference type="InterPro" id="IPR036736">
    <property type="entry name" value="ACP-like_sf"/>
</dbReference>
<evidence type="ECO:0000313" key="3">
    <source>
        <dbReference type="Proteomes" id="UP000198929"/>
    </source>
</evidence>
<dbReference type="SUPFAM" id="SSF47336">
    <property type="entry name" value="ACP-like"/>
    <property type="match status" value="1"/>
</dbReference>
<reference evidence="3" key="1">
    <citation type="submission" date="2016-10" db="EMBL/GenBank/DDBJ databases">
        <authorList>
            <person name="Varghese N."/>
            <person name="Submissions S."/>
        </authorList>
    </citation>
    <scope>NUCLEOTIDE SEQUENCE [LARGE SCALE GENOMIC DNA]</scope>
    <source>
        <strain evidence="3">DSM 20524</strain>
    </source>
</reference>
<accession>A0A1H9RFE8</accession>
<dbReference type="RefSeq" id="WP_092256668.1">
    <property type="nucleotide sequence ID" value="NZ_CP047199.1"/>
</dbReference>
<gene>
    <name evidence="2" type="ORF">SAMN05661109_00876</name>
</gene>
<dbReference type="Pfam" id="PF00550">
    <property type="entry name" value="PP-binding"/>
    <property type="match status" value="1"/>
</dbReference>
<evidence type="ECO:0000313" key="2">
    <source>
        <dbReference type="EMBL" id="SER71357.1"/>
    </source>
</evidence>
<dbReference type="AlphaFoldDB" id="A0A1H9RFE8"/>
<evidence type="ECO:0000259" key="1">
    <source>
        <dbReference type="PROSITE" id="PS50075"/>
    </source>
</evidence>
<dbReference type="STRING" id="1121357.SAMN05661109_00876"/>
<protein>
    <submittedName>
        <fullName evidence="2">Aryl carrier domain-containing protein</fullName>
    </submittedName>
</protein>
<dbReference type="Gene3D" id="1.10.1200.10">
    <property type="entry name" value="ACP-like"/>
    <property type="match status" value="1"/>
</dbReference>
<name>A0A1H9RFE8_9CORY</name>
<proteinExistence type="predicted"/>